<feature type="transmembrane region" description="Helical" evidence="1">
    <location>
        <begin position="112"/>
        <end position="129"/>
    </location>
</feature>
<evidence type="ECO:0000313" key="3">
    <source>
        <dbReference type="Proteomes" id="UP000315753"/>
    </source>
</evidence>
<accession>A0A540UW19</accession>
<name>A0A540UW19_9BACL</name>
<keyword evidence="1" id="KW-0472">Membrane</keyword>
<reference evidence="2 3" key="1">
    <citation type="submission" date="2019-06" db="EMBL/GenBank/DDBJ databases">
        <title>Genome sequence of Ureibacillus terrenus.</title>
        <authorList>
            <person name="Maclea K.S."/>
            <person name="Simoes M."/>
        </authorList>
    </citation>
    <scope>NUCLEOTIDE SEQUENCE [LARGE SCALE GENOMIC DNA]</scope>
    <source>
        <strain evidence="2 3">ATCC BAA-384</strain>
    </source>
</reference>
<feature type="transmembrane region" description="Helical" evidence="1">
    <location>
        <begin position="181"/>
        <end position="204"/>
    </location>
</feature>
<keyword evidence="1" id="KW-0812">Transmembrane</keyword>
<comment type="caution">
    <text evidence="2">The sequence shown here is derived from an EMBL/GenBank/DDBJ whole genome shotgun (WGS) entry which is preliminary data.</text>
</comment>
<dbReference type="AlphaFoldDB" id="A0A540UW19"/>
<keyword evidence="3" id="KW-1185">Reference proteome</keyword>
<dbReference type="RefSeq" id="WP_141603272.1">
    <property type="nucleotide sequence ID" value="NZ_VIGD01000026.1"/>
</dbReference>
<feature type="transmembrane region" description="Helical" evidence="1">
    <location>
        <begin position="136"/>
        <end position="161"/>
    </location>
</feature>
<gene>
    <name evidence="2" type="ORF">FKZ59_13465</name>
</gene>
<keyword evidence="1" id="KW-1133">Transmembrane helix</keyword>
<evidence type="ECO:0000313" key="2">
    <source>
        <dbReference type="EMBL" id="TQE88685.1"/>
    </source>
</evidence>
<dbReference type="Proteomes" id="UP000315753">
    <property type="component" value="Unassembled WGS sequence"/>
</dbReference>
<proteinExistence type="predicted"/>
<dbReference type="EMBL" id="VIGD01000026">
    <property type="protein sequence ID" value="TQE88685.1"/>
    <property type="molecule type" value="Genomic_DNA"/>
</dbReference>
<feature type="transmembrane region" description="Helical" evidence="1">
    <location>
        <begin position="88"/>
        <end position="106"/>
    </location>
</feature>
<sequence length="216" mass="25368">MGKRSDYEDYSDEELKDRAEYDYDAREELKLRGYDEEEYEYKYYSTKELMERAKYDYKAVEELSSRGYHKIDGEWVSDEAFAFEMLGLLFKIGMVLAILLGTHFLVAYSMDYQVYVFAAFAITFLLMVLGRGTSKVLNFLFSIGCVALATRCYPVVFEFFVGTDYFDYFLAGPNLWEWIKYALIYIAYVAVVPFLVMLFITFFVRTLAEKKEADVQ</sequence>
<protein>
    <submittedName>
        <fullName evidence="2">Uncharacterized protein</fullName>
    </submittedName>
</protein>
<evidence type="ECO:0000256" key="1">
    <source>
        <dbReference type="SAM" id="Phobius"/>
    </source>
</evidence>
<organism evidence="2 3">
    <name type="scientific">Ureibacillus terrenus</name>
    <dbReference type="NCBI Taxonomy" id="118246"/>
    <lineage>
        <taxon>Bacteria</taxon>
        <taxon>Bacillati</taxon>
        <taxon>Bacillota</taxon>
        <taxon>Bacilli</taxon>
        <taxon>Bacillales</taxon>
        <taxon>Caryophanaceae</taxon>
        <taxon>Ureibacillus</taxon>
    </lineage>
</organism>
<dbReference type="OrthoDB" id="2991018at2"/>